<evidence type="ECO:0000313" key="10">
    <source>
        <dbReference type="Proteomes" id="UP000050378"/>
    </source>
</evidence>
<dbReference type="RefSeq" id="WP_054553165.1">
    <property type="nucleotide sequence ID" value="NZ_JAQPZS010000007.1"/>
</dbReference>
<evidence type="ECO:0000256" key="7">
    <source>
        <dbReference type="SAM" id="Phobius"/>
    </source>
</evidence>
<name>A0A0P7DV93_9GAMM</name>
<dbReference type="STRING" id="570156.AOG27_11515"/>
<feature type="transmembrane region" description="Helical" evidence="7">
    <location>
        <begin position="64"/>
        <end position="88"/>
    </location>
</feature>
<evidence type="ECO:0000313" key="8">
    <source>
        <dbReference type="EMBL" id="KPM83269.1"/>
    </source>
</evidence>
<dbReference type="AlphaFoldDB" id="A0A0P7DV93"/>
<accession>A0A0P7DV93</accession>
<proteinExistence type="inferred from homology"/>
<dbReference type="GO" id="GO:0008324">
    <property type="term" value="F:monoatomic cation transmembrane transporter activity"/>
    <property type="evidence" value="ECO:0007669"/>
    <property type="project" value="InterPro"/>
</dbReference>
<dbReference type="PANTHER" id="PTHR34584">
    <property type="entry name" value="NA(+)/H(+) ANTIPORTER SUBUNIT E1"/>
    <property type="match status" value="1"/>
</dbReference>
<dbReference type="PIRSF" id="PIRSF019239">
    <property type="entry name" value="MrpE"/>
    <property type="match status" value="1"/>
</dbReference>
<keyword evidence="3" id="KW-1003">Cell membrane</keyword>
<dbReference type="PATRIC" id="fig|570156.3.peg.3391"/>
<evidence type="ECO:0000256" key="1">
    <source>
        <dbReference type="ARBA" id="ARBA00004651"/>
    </source>
</evidence>
<evidence type="ECO:0000256" key="6">
    <source>
        <dbReference type="ARBA" id="ARBA00023136"/>
    </source>
</evidence>
<evidence type="ECO:0000256" key="5">
    <source>
        <dbReference type="ARBA" id="ARBA00022989"/>
    </source>
</evidence>
<dbReference type="NCBIfam" id="NF006518">
    <property type="entry name" value="PRK08965.1-2"/>
    <property type="match status" value="1"/>
</dbReference>
<feature type="transmembrane region" description="Helical" evidence="7">
    <location>
        <begin position="7"/>
        <end position="26"/>
    </location>
</feature>
<sequence>MRLEARFRWLPTPFRSVLLFIVWLLLNNSVSPGHLFLAAFFAITIPWITFPFRDPQPLIVRPGLAFRHLLLVLYDIVTANLQVALLILGPTKKLRPGFIKVPLDLSHEMPITILASTVSLTPGTVSAEVYPIPESLEEGEEIQQRYLLIHVLDLADEQALINTIKQRYEAPLKEIFRC</sequence>
<keyword evidence="4 7" id="KW-0812">Transmembrane</keyword>
<reference evidence="8 10" key="1">
    <citation type="submission" date="2015-09" db="EMBL/GenBank/DDBJ databases">
        <title>Draft Genome Sequence of Pseudoalteromonas lipolytica UCD-48B.</title>
        <authorList>
            <person name="Krusor M."/>
            <person name="Coil D.A."/>
            <person name="Lang J.M."/>
            <person name="Eisen J.A."/>
            <person name="Alexiev A."/>
        </authorList>
    </citation>
    <scope>NUCLEOTIDE SEQUENCE [LARGE SCALE GENOMIC DNA]</scope>
    <source>
        <strain evidence="8 10">UCD-48B</strain>
    </source>
</reference>
<dbReference type="Pfam" id="PF01899">
    <property type="entry name" value="MNHE"/>
    <property type="match status" value="1"/>
</dbReference>
<dbReference type="Proteomes" id="UP001377972">
    <property type="component" value="Unassembled WGS sequence"/>
</dbReference>
<dbReference type="PANTHER" id="PTHR34584:SF1">
    <property type="entry name" value="NA(+)_H(+) ANTIPORTER SUBUNIT E1"/>
    <property type="match status" value="1"/>
</dbReference>
<evidence type="ECO:0000313" key="11">
    <source>
        <dbReference type="Proteomes" id="UP001377972"/>
    </source>
</evidence>
<keyword evidence="11" id="KW-1185">Reference proteome</keyword>
<comment type="subcellular location">
    <subcellularLocation>
        <location evidence="1">Cell membrane</location>
        <topology evidence="1">Multi-pass membrane protein</topology>
    </subcellularLocation>
</comment>
<dbReference type="EMBL" id="LJTC01000007">
    <property type="protein sequence ID" value="KPM83269.1"/>
    <property type="molecule type" value="Genomic_DNA"/>
</dbReference>
<comment type="caution">
    <text evidence="8">The sequence shown here is derived from an EMBL/GenBank/DDBJ whole genome shotgun (WGS) entry which is preliminary data.</text>
</comment>
<evidence type="ECO:0000256" key="4">
    <source>
        <dbReference type="ARBA" id="ARBA00022692"/>
    </source>
</evidence>
<gene>
    <name evidence="8" type="ORF">AOG27_11515</name>
    <name evidence="9" type="ORF">PQI24_09955</name>
</gene>
<dbReference type="Proteomes" id="UP000050378">
    <property type="component" value="Unassembled WGS sequence"/>
</dbReference>
<dbReference type="InterPro" id="IPR002758">
    <property type="entry name" value="Cation_antiport_E"/>
</dbReference>
<evidence type="ECO:0000256" key="2">
    <source>
        <dbReference type="ARBA" id="ARBA00006228"/>
    </source>
</evidence>
<dbReference type="GO" id="GO:0005886">
    <property type="term" value="C:plasma membrane"/>
    <property type="evidence" value="ECO:0007669"/>
    <property type="project" value="UniProtKB-SubCell"/>
</dbReference>
<feature type="transmembrane region" description="Helical" evidence="7">
    <location>
        <begin position="32"/>
        <end position="52"/>
    </location>
</feature>
<evidence type="ECO:0000313" key="9">
    <source>
        <dbReference type="EMBL" id="MEJ6496360.1"/>
    </source>
</evidence>
<dbReference type="OrthoDB" id="9807187at2"/>
<reference evidence="9 11" key="2">
    <citation type="submission" date="2023-01" db="EMBL/GenBank/DDBJ databases">
        <title>Trichodesmium-associated heterotrophic epibiont bacteria.</title>
        <authorList>
            <person name="Cleveland C.S."/>
            <person name="Webb E.A."/>
        </authorList>
    </citation>
    <scope>NUCLEOTIDE SEQUENCE [LARGE SCALE GENOMIC DNA]</scope>
    <source>
        <strain evidence="9 11">USCH2</strain>
    </source>
</reference>
<dbReference type="EMBL" id="JAQPZS010000007">
    <property type="protein sequence ID" value="MEJ6496360.1"/>
    <property type="molecule type" value="Genomic_DNA"/>
</dbReference>
<comment type="similarity">
    <text evidence="2">Belongs to the CPA3 antiporters (TC 2.A.63) subunit E family.</text>
</comment>
<keyword evidence="6 7" id="KW-0472">Membrane</keyword>
<protein>
    <submittedName>
        <fullName evidence="8">Cation:proton antiporter</fullName>
    </submittedName>
    <submittedName>
        <fullName evidence="9">Na+/H+ antiporter subunit E</fullName>
    </submittedName>
</protein>
<organism evidence="8 10">
    <name type="scientific">Pseudoalteromonas lipolytica</name>
    <dbReference type="NCBI Taxonomy" id="570156"/>
    <lineage>
        <taxon>Bacteria</taxon>
        <taxon>Pseudomonadati</taxon>
        <taxon>Pseudomonadota</taxon>
        <taxon>Gammaproteobacteria</taxon>
        <taxon>Alteromonadales</taxon>
        <taxon>Pseudoalteromonadaceae</taxon>
        <taxon>Pseudoalteromonas</taxon>
    </lineage>
</organism>
<keyword evidence="5 7" id="KW-1133">Transmembrane helix</keyword>
<evidence type="ECO:0000256" key="3">
    <source>
        <dbReference type="ARBA" id="ARBA00022475"/>
    </source>
</evidence>